<dbReference type="Proteomes" id="UP001234202">
    <property type="component" value="Unassembled WGS sequence"/>
</dbReference>
<reference evidence="1" key="1">
    <citation type="submission" date="2023-04" db="EMBL/GenBank/DDBJ databases">
        <title>Draft Genome sequencing of Naganishia species isolated from polar environments using Oxford Nanopore Technology.</title>
        <authorList>
            <person name="Leo P."/>
            <person name="Venkateswaran K."/>
        </authorList>
    </citation>
    <scope>NUCLEOTIDE SEQUENCE</scope>
    <source>
        <strain evidence="1">DBVPG 5303</strain>
    </source>
</reference>
<comment type="caution">
    <text evidence="1">The sequence shown here is derived from an EMBL/GenBank/DDBJ whole genome shotgun (WGS) entry which is preliminary data.</text>
</comment>
<name>A0ACC2XL56_9TREE</name>
<gene>
    <name evidence="1" type="ORF">QFC24_003132</name>
</gene>
<organism evidence="1 2">
    <name type="scientific">Naganishia onofrii</name>
    <dbReference type="NCBI Taxonomy" id="1851511"/>
    <lineage>
        <taxon>Eukaryota</taxon>
        <taxon>Fungi</taxon>
        <taxon>Dikarya</taxon>
        <taxon>Basidiomycota</taxon>
        <taxon>Agaricomycotina</taxon>
        <taxon>Tremellomycetes</taxon>
        <taxon>Filobasidiales</taxon>
        <taxon>Filobasidiaceae</taxon>
        <taxon>Naganishia</taxon>
    </lineage>
</organism>
<dbReference type="EMBL" id="JASBWV010000009">
    <property type="protein sequence ID" value="KAJ9124764.1"/>
    <property type="molecule type" value="Genomic_DNA"/>
</dbReference>
<evidence type="ECO:0000313" key="1">
    <source>
        <dbReference type="EMBL" id="KAJ9124764.1"/>
    </source>
</evidence>
<evidence type="ECO:0000313" key="2">
    <source>
        <dbReference type="Proteomes" id="UP001234202"/>
    </source>
</evidence>
<keyword evidence="2" id="KW-1185">Reference proteome</keyword>
<protein>
    <submittedName>
        <fullName evidence="1">Uncharacterized protein</fullName>
    </submittedName>
</protein>
<accession>A0ACC2XL56</accession>
<proteinExistence type="predicted"/>
<sequence length="539" mass="59695">MSTQEELEELFAYLDQLELQEKMDQHSSIRSKDTALDSAPTLVPSVEHTASNVESDSAGIFELPSPTRIPNIYTDVLDQKLQLDETPYDKSDTPSPEFARTVQMSLKNSKENEIASAAPTVMTPPRRKAVQFSIITPLKTPQRRAPRLIFTPMKTIQSDLQSLDQDPSTNSMKLTSKGGAAALDAEDTLVSNMPRSLQCSPVDIVHSIPDNLVIDSDEATTLPSVMRSSSPLAVEDILANDDDSIESDIACSPTLHASRSVARPKRRVIYSSEDDSDGPNSTLPRRPSSTVQDQCTKEIEFLGENILHTQIQAKPVCEKTPPPKKSTKRQAGRRGVAKFIDDMASAVGGYGDDDSSDDDRDLRGFIVDDDYIEYEKDSAKENSEGSDYVLKYSPTTPKLTKAAPKKLILNVDLTETSDEDSPASPISSLPRPKPRPRQLSAKSLETPQKNRSEQRAWNEKKQKLAQMIMDDLDNLVFDGRLVKEWGVRAVWNNKLLTTAGRAHHKRVKLPDGRFGHDGRIELSEKVIDDEGLSSISLIK</sequence>